<sequence>MEHALIDMENLAASSSEKMKTLHYHSSEECCIYRVPQLRRCLHPSHYTPPMLSIGPLHHTNPELQAMEEHKLRYLHHFLRRTKVSTAHFLAFIKEKEAKLRNCYAETIHLESAEFVAMILVDSVFIIELFLRDYDPNFRTDDDRIFGKSGLSLVGIEMNDDLYLLENQLPLFILNELFDLAKTATCGDIYEDISFKTITHAWFSSDPILPIDDMKIETHFSKAQHLLDLLVLCLQPSLQPREDGEFADQNIPGIKELHEAGVRFESRSRKNLLDITFNNGILGIPYFKEYYLTERLYRNLITFEIMHGYPRYFNDYVVIMSYLLRTPKDADLLIQNGIIGRTSSERLPTTLQSLRKNSLVGRSFSYGRVAKDLQAYCKSPWHSWKANLKQNYFNTPWASISVIAAPPSRSNMDSNKGHATIDIKLADSLSKKFKTLHHPSSEECCIYRVSQSQRCLNPSDYTPQIVSIGPLHHGNAELKAMEDNKLRYLHHFLQRTKGDFRTDDVPLFGESELSFLGIKIRFDLYLEENQHPLFILSELFDLAKTATYGDIYLEISLITIIRLFFSKESSFLPIGNTNLMDTQFSKAKHFLDLIILCLRPSSQSRDQSGFIYQNILGVKELRQAGVKFDSGPFRSQSRLDIRFNNGILIIPSFTSFGGRTDCLYRNILTF</sequence>
<evidence type="ECO:0000313" key="2">
    <source>
        <dbReference type="Proteomes" id="UP001428341"/>
    </source>
</evidence>
<dbReference type="PANTHER" id="PTHR31170:SF25">
    <property type="entry name" value="BNAA09G04570D PROTEIN"/>
    <property type="match status" value="1"/>
</dbReference>
<dbReference type="EMBL" id="JBCGBO010000002">
    <property type="protein sequence ID" value="KAK9220962.1"/>
    <property type="molecule type" value="Genomic_DNA"/>
</dbReference>
<dbReference type="Proteomes" id="UP001428341">
    <property type="component" value="Unassembled WGS sequence"/>
</dbReference>
<evidence type="ECO:0000313" key="1">
    <source>
        <dbReference type="EMBL" id="KAK9220962.1"/>
    </source>
</evidence>
<proteinExistence type="predicted"/>
<comment type="caution">
    <text evidence="1">The sequence shown here is derived from an EMBL/GenBank/DDBJ whole genome shotgun (WGS) entry which is preliminary data.</text>
</comment>
<name>A0AAP0QW62_9ROSI</name>
<dbReference type="AlphaFoldDB" id="A0AAP0QW62"/>
<dbReference type="Pfam" id="PF03140">
    <property type="entry name" value="DUF247"/>
    <property type="match status" value="3"/>
</dbReference>
<gene>
    <name evidence="1" type="ORF">WN944_009386</name>
</gene>
<keyword evidence="2" id="KW-1185">Reference proteome</keyword>
<accession>A0AAP0QW62</accession>
<dbReference type="InterPro" id="IPR004158">
    <property type="entry name" value="DUF247_pln"/>
</dbReference>
<organism evidence="1 2">
    <name type="scientific">Citrus x changshan-huyou</name>
    <dbReference type="NCBI Taxonomy" id="2935761"/>
    <lineage>
        <taxon>Eukaryota</taxon>
        <taxon>Viridiplantae</taxon>
        <taxon>Streptophyta</taxon>
        <taxon>Embryophyta</taxon>
        <taxon>Tracheophyta</taxon>
        <taxon>Spermatophyta</taxon>
        <taxon>Magnoliopsida</taxon>
        <taxon>eudicotyledons</taxon>
        <taxon>Gunneridae</taxon>
        <taxon>Pentapetalae</taxon>
        <taxon>rosids</taxon>
        <taxon>malvids</taxon>
        <taxon>Sapindales</taxon>
        <taxon>Rutaceae</taxon>
        <taxon>Aurantioideae</taxon>
        <taxon>Citrus</taxon>
    </lineage>
</organism>
<dbReference type="PANTHER" id="PTHR31170">
    <property type="entry name" value="BNAC04G53230D PROTEIN"/>
    <property type="match status" value="1"/>
</dbReference>
<reference evidence="1 2" key="1">
    <citation type="submission" date="2024-05" db="EMBL/GenBank/DDBJ databases">
        <title>Haplotype-resolved chromosome-level genome assembly of Huyou (Citrus changshanensis).</title>
        <authorList>
            <person name="Miao C."/>
            <person name="Chen W."/>
            <person name="Wu Y."/>
            <person name="Wang L."/>
            <person name="Zhao S."/>
            <person name="Grierson D."/>
            <person name="Xu C."/>
            <person name="Chen K."/>
        </authorList>
    </citation>
    <scope>NUCLEOTIDE SEQUENCE [LARGE SCALE GENOMIC DNA]</scope>
    <source>
        <strain evidence="1">01-14</strain>
        <tissue evidence="1">Leaf</tissue>
    </source>
</reference>
<protein>
    <submittedName>
        <fullName evidence="1">Uncharacterized protein</fullName>
    </submittedName>
</protein>